<comment type="caution">
    <text evidence="1">The sequence shown here is derived from an EMBL/GenBank/DDBJ whole genome shotgun (WGS) entry which is preliminary data.</text>
</comment>
<reference evidence="1 2" key="1">
    <citation type="submission" date="2022-02" db="EMBL/GenBank/DDBJ databases">
        <title>Study of halophilic communities from a Mexican lake.</title>
        <authorList>
            <person name="Hernandez-Soto L.M."/>
            <person name="Martinez-Abarca F."/>
            <person name="Ramirez-Saad H.C."/>
            <person name="Aguirre-Garrido J.F."/>
        </authorList>
    </citation>
    <scope>NUCLEOTIDE SEQUENCE [LARGE SCALE GENOMIC DNA]</scope>
    <source>
        <strain evidence="1 2">Hjan13</strain>
    </source>
</reference>
<protein>
    <submittedName>
        <fullName evidence="1">Uncharacterized protein</fullName>
    </submittedName>
</protein>
<name>A0ABT4ITE7_9GAMM</name>
<gene>
    <name evidence="1" type="ORF">L0635_05295</name>
</gene>
<dbReference type="RefSeq" id="WP_268901329.1">
    <property type="nucleotide sequence ID" value="NZ_JAKNQT010000001.1"/>
</dbReference>
<evidence type="ECO:0000313" key="1">
    <source>
        <dbReference type="EMBL" id="MCZ0926498.1"/>
    </source>
</evidence>
<dbReference type="EMBL" id="JAKNQU010000002">
    <property type="protein sequence ID" value="MCZ0926498.1"/>
    <property type="molecule type" value="Genomic_DNA"/>
</dbReference>
<sequence>MSKEIPYQLSVNQLQDALDHIMRLAKASRSQTKRLKVIAARAETALNGEVYDGTNLKLPEPARAPMSYEAELRVTKRELAAALDREQALAAHVDAILTALNSTLNEYECCARVAKVVEAGPEVSVARIKDKAQYDLIDGLLFNHTQFTPESAGPIVELLLQIQSGLRPHAEGTCEEGAVA</sequence>
<accession>A0ABT4ITE7</accession>
<organism evidence="1 2">
    <name type="scientific">Vreelandella janggokensis</name>
    <dbReference type="NCBI Taxonomy" id="370767"/>
    <lineage>
        <taxon>Bacteria</taxon>
        <taxon>Pseudomonadati</taxon>
        <taxon>Pseudomonadota</taxon>
        <taxon>Gammaproteobacteria</taxon>
        <taxon>Oceanospirillales</taxon>
        <taxon>Halomonadaceae</taxon>
        <taxon>Vreelandella</taxon>
    </lineage>
</organism>
<keyword evidence="2" id="KW-1185">Reference proteome</keyword>
<proteinExistence type="predicted"/>
<evidence type="ECO:0000313" key="2">
    <source>
        <dbReference type="Proteomes" id="UP001321125"/>
    </source>
</evidence>
<dbReference type="Proteomes" id="UP001321125">
    <property type="component" value="Unassembled WGS sequence"/>
</dbReference>